<reference evidence="1" key="1">
    <citation type="submission" date="2020-07" db="EMBL/GenBank/DDBJ databases">
        <title>Huge and variable diversity of episymbiotic CPR bacteria and DPANN archaea in groundwater ecosystems.</title>
        <authorList>
            <person name="He C.Y."/>
            <person name="Keren R."/>
            <person name="Whittaker M."/>
            <person name="Farag I.F."/>
            <person name="Doudna J."/>
            <person name="Cate J.H.D."/>
            <person name="Banfield J.F."/>
        </authorList>
    </citation>
    <scope>NUCLEOTIDE SEQUENCE</scope>
    <source>
        <strain evidence="1">NC_groundwater_1813_Pr3_B-0.1um_71_17</strain>
    </source>
</reference>
<gene>
    <name evidence="1" type="ORF">HZA61_11595</name>
</gene>
<dbReference type="InterPro" id="IPR011006">
    <property type="entry name" value="CheY-like_superfamily"/>
</dbReference>
<dbReference type="EMBL" id="JACRIW010000081">
    <property type="protein sequence ID" value="MBI5170125.1"/>
    <property type="molecule type" value="Genomic_DNA"/>
</dbReference>
<dbReference type="Proteomes" id="UP000696931">
    <property type="component" value="Unassembled WGS sequence"/>
</dbReference>
<accession>A0A933W2J2</accession>
<evidence type="ECO:0000313" key="1">
    <source>
        <dbReference type="EMBL" id="MBI5170125.1"/>
    </source>
</evidence>
<comment type="caution">
    <text evidence="1">The sequence shown here is derived from an EMBL/GenBank/DDBJ whole genome shotgun (WGS) entry which is preliminary data.</text>
</comment>
<name>A0A933W2J2_UNCEI</name>
<dbReference type="SUPFAM" id="SSF52172">
    <property type="entry name" value="CheY-like"/>
    <property type="match status" value="1"/>
</dbReference>
<proteinExistence type="predicted"/>
<protein>
    <submittedName>
        <fullName evidence="1">Uncharacterized protein</fullName>
    </submittedName>
</protein>
<dbReference type="Gene3D" id="3.40.50.2300">
    <property type="match status" value="1"/>
</dbReference>
<organism evidence="1 2">
    <name type="scientific">Eiseniibacteriota bacterium</name>
    <dbReference type="NCBI Taxonomy" id="2212470"/>
    <lineage>
        <taxon>Bacteria</taxon>
        <taxon>Candidatus Eiseniibacteriota</taxon>
    </lineage>
</organism>
<sequence length="126" mass="13353">MTTLAILDDLFFVARLQGTARSCGATLEIAPSARALERFAETAPARVLVDLHAPLDLAALVAGIRASGNGSHVRITGFYSHVDGETRRRALAAGIDEAMPRSVFVGKLPELLTRAPGSTNETETHS</sequence>
<dbReference type="AlphaFoldDB" id="A0A933W2J2"/>
<evidence type="ECO:0000313" key="2">
    <source>
        <dbReference type="Proteomes" id="UP000696931"/>
    </source>
</evidence>